<dbReference type="Gene3D" id="2.160.10.10">
    <property type="entry name" value="Hexapeptide repeat proteins"/>
    <property type="match status" value="1"/>
</dbReference>
<dbReference type="Proteomes" id="UP000215361">
    <property type="component" value="Unassembled WGS sequence"/>
</dbReference>
<protein>
    <submittedName>
        <fullName evidence="1">Serine O-acetyltransferase</fullName>
    </submittedName>
</protein>
<gene>
    <name evidence="1" type="ORF">B9N56_07245</name>
</gene>
<sequence length="36" mass="3721">MKIGDRAKIGAGAVVLHDVPSACTAVGMPAKIIRHH</sequence>
<organism evidence="1 2">
    <name type="scientific">Finegoldia magna</name>
    <name type="common">Peptostreptococcus magnus</name>
    <dbReference type="NCBI Taxonomy" id="1260"/>
    <lineage>
        <taxon>Bacteria</taxon>
        <taxon>Bacillati</taxon>
        <taxon>Bacillota</taxon>
        <taxon>Tissierellia</taxon>
        <taxon>Tissierellales</taxon>
        <taxon>Peptoniphilaceae</taxon>
        <taxon>Finegoldia</taxon>
    </lineage>
</organism>
<accession>A0A233VX66</accession>
<dbReference type="AlphaFoldDB" id="A0A233VX66"/>
<reference evidence="2" key="1">
    <citation type="submission" date="2017-04" db="EMBL/GenBank/DDBJ databases">
        <title>Finegoldia magna isolated from orthopedic joint implant-associated infections.</title>
        <authorList>
            <person name="Bjorklund S."/>
            <person name="Bruggemann H."/>
            <person name="Jensen A."/>
            <person name="Hellmark B."/>
            <person name="Soderquist B."/>
        </authorList>
    </citation>
    <scope>NUCLEOTIDE SEQUENCE [LARGE SCALE GENOMIC DNA]</scope>
    <source>
        <strain evidence="2">08T492</strain>
    </source>
</reference>
<evidence type="ECO:0000313" key="1">
    <source>
        <dbReference type="EMBL" id="OXZ36983.1"/>
    </source>
</evidence>
<comment type="caution">
    <text evidence="1">The sequence shown here is derived from an EMBL/GenBank/DDBJ whole genome shotgun (WGS) entry which is preliminary data.</text>
</comment>
<dbReference type="EMBL" id="NDYI01000021">
    <property type="protein sequence ID" value="OXZ36983.1"/>
    <property type="molecule type" value="Genomic_DNA"/>
</dbReference>
<proteinExistence type="predicted"/>
<dbReference type="GO" id="GO:0016740">
    <property type="term" value="F:transferase activity"/>
    <property type="evidence" value="ECO:0007669"/>
    <property type="project" value="UniProtKB-KW"/>
</dbReference>
<dbReference type="SUPFAM" id="SSF51161">
    <property type="entry name" value="Trimeric LpxA-like enzymes"/>
    <property type="match status" value="1"/>
</dbReference>
<dbReference type="InterPro" id="IPR011004">
    <property type="entry name" value="Trimer_LpxA-like_sf"/>
</dbReference>
<name>A0A233VX66_FINMA</name>
<keyword evidence="1" id="KW-0808">Transferase</keyword>
<evidence type="ECO:0000313" key="2">
    <source>
        <dbReference type="Proteomes" id="UP000215361"/>
    </source>
</evidence>